<organism evidence="2 3">
    <name type="scientific">Lyngbya confervoides BDU141951</name>
    <dbReference type="NCBI Taxonomy" id="1574623"/>
    <lineage>
        <taxon>Bacteria</taxon>
        <taxon>Bacillati</taxon>
        <taxon>Cyanobacteriota</taxon>
        <taxon>Cyanophyceae</taxon>
        <taxon>Oscillatoriophycideae</taxon>
        <taxon>Oscillatoriales</taxon>
        <taxon>Microcoleaceae</taxon>
        <taxon>Lyngbya</taxon>
    </lineage>
</organism>
<evidence type="ECO:0000259" key="1">
    <source>
        <dbReference type="SMART" id="SM00563"/>
    </source>
</evidence>
<protein>
    <submittedName>
        <fullName evidence="2">1-acyl-sn-glycerol-3-phosphate acyltransferase</fullName>
    </submittedName>
</protein>
<name>A0ABD4SXD1_9CYAN</name>
<evidence type="ECO:0000313" key="2">
    <source>
        <dbReference type="EMBL" id="MCM1981302.1"/>
    </source>
</evidence>
<reference evidence="2 3" key="1">
    <citation type="journal article" date="2015" name="Genome Announc.">
        <title>Draft Genome Sequence of Filamentous Marine Cyanobacterium Lyngbya confervoides Strain BDU141951.</title>
        <authorList>
            <person name="Chandrababunaidu M.M."/>
            <person name="Sen D."/>
            <person name="Tripathy S."/>
        </authorList>
    </citation>
    <scope>NUCLEOTIDE SEQUENCE [LARGE SCALE GENOMIC DNA]</scope>
    <source>
        <strain evidence="2 3">BDU141951</strain>
    </source>
</reference>
<dbReference type="InterPro" id="IPR002123">
    <property type="entry name" value="Plipid/glycerol_acylTrfase"/>
</dbReference>
<sequence length="480" mass="54424">MPPITERAHPAMHFMPQAFNPIVWRGVKFLLPLWLRFKLAIASVQAENLDLFVQQYQEFQQGKSRLLIAFRHPSTADPFSMAYLVWYLVPQAARESGVRLKPPIHSHFLYDRGIALWAGNIVNWLFPKIGGSSIFRGKADREGLKAARELLCEGRFPLSIAPEGSTNDHSELVSPLEPGVAQLGFWCKEDLMKANRPESVHILPISLRYEYIRPPWDQLDHLLDQLETDLGLPPDSVAPTGQIANLELDRRYARLLRIGSGFLDRLEIFYAQNYGRTALTHDLEGNDSLAPNAKIVARLHRGLDEVLQVAEEFFGLSARGSFSDRCRRLEQAAWDRMFLDHLDQLSPLDRGLADWNAAEASLRLGHMRLAERLVCMTSDYILARPSADRFAEVVLILWRISVWIKGESPHAPPNLGQQRVKAVVCPPIIIDDYWDQYQTNRRSARQSVQEVTHALQGAFEGIIQANLRSQEISPNAPTHG</sequence>
<dbReference type="EMBL" id="JTHE03000004">
    <property type="protein sequence ID" value="MCM1981302.1"/>
    <property type="molecule type" value="Genomic_DNA"/>
</dbReference>
<keyword evidence="3" id="KW-1185">Reference proteome</keyword>
<dbReference type="SUPFAM" id="SSF69593">
    <property type="entry name" value="Glycerol-3-phosphate (1)-acyltransferase"/>
    <property type="match status" value="1"/>
</dbReference>
<proteinExistence type="predicted"/>
<accession>A0ABD4SXD1</accession>
<evidence type="ECO:0000313" key="3">
    <source>
        <dbReference type="Proteomes" id="UP000031561"/>
    </source>
</evidence>
<dbReference type="AlphaFoldDB" id="A0ABD4SXD1"/>
<dbReference type="GO" id="GO:0016746">
    <property type="term" value="F:acyltransferase activity"/>
    <property type="evidence" value="ECO:0007669"/>
    <property type="project" value="UniProtKB-KW"/>
</dbReference>
<dbReference type="RefSeq" id="WP_236096011.1">
    <property type="nucleotide sequence ID" value="NZ_JTHE03000004.1"/>
</dbReference>
<gene>
    <name evidence="2" type="ORF">QQ91_0000440</name>
</gene>
<keyword evidence="2" id="KW-0012">Acyltransferase</keyword>
<comment type="caution">
    <text evidence="2">The sequence shown here is derived from an EMBL/GenBank/DDBJ whole genome shotgun (WGS) entry which is preliminary data.</text>
</comment>
<dbReference type="SMART" id="SM00563">
    <property type="entry name" value="PlsC"/>
    <property type="match status" value="1"/>
</dbReference>
<keyword evidence="2" id="KW-0808">Transferase</keyword>
<feature type="domain" description="Phospholipid/glycerol acyltransferase" evidence="1">
    <location>
        <begin position="66"/>
        <end position="210"/>
    </location>
</feature>
<dbReference type="Proteomes" id="UP000031561">
    <property type="component" value="Unassembled WGS sequence"/>
</dbReference>